<dbReference type="PROSITE" id="PS51704">
    <property type="entry name" value="GP_PDE"/>
    <property type="match status" value="1"/>
</dbReference>
<dbReference type="PANTHER" id="PTHR46211">
    <property type="entry name" value="GLYCEROPHOSPHORYL DIESTER PHOSPHODIESTERASE"/>
    <property type="match status" value="1"/>
</dbReference>
<gene>
    <name evidence="2" type="ORF">AVDCRST_MAG37-3620</name>
</gene>
<dbReference type="SUPFAM" id="SSF51695">
    <property type="entry name" value="PLC-like phosphodiesterases"/>
    <property type="match status" value="1"/>
</dbReference>
<accession>A0A6J4R332</accession>
<evidence type="ECO:0000313" key="2">
    <source>
        <dbReference type="EMBL" id="CAA9459992.1"/>
    </source>
</evidence>
<dbReference type="AlphaFoldDB" id="A0A6J4R332"/>
<dbReference type="Pfam" id="PF03009">
    <property type="entry name" value="GDPD"/>
    <property type="match status" value="1"/>
</dbReference>
<keyword evidence="2" id="KW-0378">Hydrolase</keyword>
<dbReference type="InterPro" id="IPR030395">
    <property type="entry name" value="GP_PDE_dom"/>
</dbReference>
<organism evidence="2">
    <name type="scientific">uncultured Rubrobacteraceae bacterium</name>
    <dbReference type="NCBI Taxonomy" id="349277"/>
    <lineage>
        <taxon>Bacteria</taxon>
        <taxon>Bacillati</taxon>
        <taxon>Actinomycetota</taxon>
        <taxon>Rubrobacteria</taxon>
        <taxon>Rubrobacterales</taxon>
        <taxon>Rubrobacteraceae</taxon>
        <taxon>environmental samples</taxon>
    </lineage>
</organism>
<dbReference type="EMBL" id="CADCVD010000187">
    <property type="protein sequence ID" value="CAA9459992.1"/>
    <property type="molecule type" value="Genomic_DNA"/>
</dbReference>
<feature type="domain" description="GP-PDE" evidence="1">
    <location>
        <begin position="175"/>
        <end position="426"/>
    </location>
</feature>
<dbReference type="EC" id="3.1.4.46" evidence="2"/>
<evidence type="ECO:0000259" key="1">
    <source>
        <dbReference type="PROSITE" id="PS51704"/>
    </source>
</evidence>
<proteinExistence type="predicted"/>
<dbReference type="CDD" id="cd08561">
    <property type="entry name" value="GDPD_cytoplasmic_ScUgpQ2_like"/>
    <property type="match status" value="1"/>
</dbReference>
<dbReference type="Gene3D" id="3.20.20.190">
    <property type="entry name" value="Phosphatidylinositol (PI) phosphodiesterase"/>
    <property type="match status" value="1"/>
</dbReference>
<sequence>MYETHEKVEIRVVKQEPRTKQQTIVKSWRRGEYRRCESNDTKLYENRLLQERAGLRRVSNAIATAGRIESRKFDDILQLAIKASPSARASGGAGAVARGDIGLQYRLYSRLGGARPLNTLSKIRQSGNEGLRGGSTNGGGWGKWILAAMVASLVCSLAVAVFYRGDARSPDEDWPINFAHRGASLRAPENTLEAFRLAAESQAGGLELDVHMTSDGSLIVMHDDVVDRTTDESGAVRDMMLSEVRSLDAGYYFSPDGGSSYPYRGQGVRVPELGEVLREFPGLRVNIDVKEDRPGVEEALLKTISDSDAEDRVLVVSEMASIVDRFREVSEGRVSTGASRRETESFYLLSGLRLEGFLRPSYDALQVPVEYGEREVITSRFVEAAHSRGERVDVWTVDDPEEMTRLLDLGVDVIMTNRPEVLAEVLRGRR</sequence>
<dbReference type="InterPro" id="IPR017946">
    <property type="entry name" value="PLC-like_Pdiesterase_TIM-brl"/>
</dbReference>
<protein>
    <submittedName>
        <fullName evidence="2">Glycerophosphoryl diester phosphodiesterase</fullName>
        <ecNumber evidence="2">3.1.4.46</ecNumber>
    </submittedName>
</protein>
<dbReference type="PANTHER" id="PTHR46211:SF14">
    <property type="entry name" value="GLYCEROPHOSPHODIESTER PHOSPHODIESTERASE"/>
    <property type="match status" value="1"/>
</dbReference>
<name>A0A6J4R332_9ACTN</name>
<dbReference type="GO" id="GO:0006629">
    <property type="term" value="P:lipid metabolic process"/>
    <property type="evidence" value="ECO:0007669"/>
    <property type="project" value="InterPro"/>
</dbReference>
<dbReference type="GO" id="GO:0008889">
    <property type="term" value="F:glycerophosphodiester phosphodiesterase activity"/>
    <property type="evidence" value="ECO:0007669"/>
    <property type="project" value="UniProtKB-EC"/>
</dbReference>
<reference evidence="2" key="1">
    <citation type="submission" date="2020-02" db="EMBL/GenBank/DDBJ databases">
        <authorList>
            <person name="Meier V. D."/>
        </authorList>
    </citation>
    <scope>NUCLEOTIDE SEQUENCE</scope>
    <source>
        <strain evidence="2">AVDCRST_MAG37</strain>
    </source>
</reference>